<feature type="transmembrane region" description="Helical" evidence="26">
    <location>
        <begin position="233"/>
        <end position="258"/>
    </location>
</feature>
<dbReference type="PANTHER" id="PTHR11662">
    <property type="entry name" value="SOLUTE CARRIER FAMILY 17"/>
    <property type="match status" value="1"/>
</dbReference>
<keyword evidence="9 26" id="KW-1133">Transmembrane helix</keyword>
<dbReference type="SUPFAM" id="SSF103473">
    <property type="entry name" value="MFS general substrate transporter"/>
    <property type="match status" value="1"/>
</dbReference>
<evidence type="ECO:0000256" key="1">
    <source>
        <dbReference type="ARBA" id="ARBA00004432"/>
    </source>
</evidence>
<comment type="catalytic activity">
    <reaction evidence="15">
        <text>2 nitrate(out) + H(+)(out) = 2 nitrate(in) + H(+)(in)</text>
        <dbReference type="Rhea" id="RHEA:71539"/>
        <dbReference type="ChEBI" id="CHEBI:15378"/>
        <dbReference type="ChEBI" id="CHEBI:17632"/>
    </reaction>
    <physiologicalReaction direction="left-to-right" evidence="15">
        <dbReference type="Rhea" id="RHEA:71540"/>
    </physiologicalReaction>
</comment>
<protein>
    <recommendedName>
        <fullName evidence="22">Sialin</fullName>
    </recommendedName>
    <alternativeName>
        <fullName evidence="25">H(+)/nitrate cotransporter</fullName>
    </alternativeName>
    <alternativeName>
        <fullName evidence="23">H(+)/sialic acid cotransporter</fullName>
    </alternativeName>
    <alternativeName>
        <fullName evidence="24">Vesicular excitatory amino acid transporter</fullName>
    </alternativeName>
</protein>
<dbReference type="GO" id="GO:0005765">
    <property type="term" value="C:lysosomal membrane"/>
    <property type="evidence" value="ECO:0007669"/>
    <property type="project" value="UniProtKB-SubCell"/>
</dbReference>
<dbReference type="Proteomes" id="UP000009022">
    <property type="component" value="Unassembled WGS sequence"/>
</dbReference>
<dbReference type="FunFam" id="1.20.1250.20:FF:000003">
    <property type="entry name" value="Solute carrier family 17 member 3"/>
    <property type="match status" value="1"/>
</dbReference>
<dbReference type="PROSITE" id="PS50850">
    <property type="entry name" value="MFS"/>
    <property type="match status" value="1"/>
</dbReference>
<comment type="function">
    <text evidence="21">Receptor for CM101, a polysaccharide produced by group B Streptococcus with antipathoangiogenic properties.</text>
</comment>
<dbReference type="EMBL" id="DS985245">
    <property type="protein sequence ID" value="EDV24988.1"/>
    <property type="molecule type" value="Genomic_DNA"/>
</dbReference>
<comment type="subcellular location">
    <subcellularLocation>
        <location evidence="2">Basolateral cell membrane</location>
        <topology evidence="2">Multi-pass membrane protein</topology>
    </subcellularLocation>
    <subcellularLocation>
        <location evidence="3">Cytoplasmic vesicle</location>
        <location evidence="3">Secretory vesicle membrane</location>
        <topology evidence="3">Multi-pass membrane protein</topology>
    </subcellularLocation>
    <subcellularLocation>
        <location evidence="1">Cytoplasmic vesicle</location>
        <location evidence="1">Secretory vesicle</location>
        <location evidence="1">Synaptic vesicle membrane</location>
    </subcellularLocation>
    <subcellularLocation>
        <location evidence="4">Lysosome membrane</location>
    </subcellularLocation>
</comment>
<dbReference type="STRING" id="10228.B3RY79"/>
<evidence type="ECO:0000256" key="16">
    <source>
        <dbReference type="ARBA" id="ARBA00050554"/>
    </source>
</evidence>
<keyword evidence="8" id="KW-0769">Symport</keyword>
<dbReference type="AlphaFoldDB" id="B3RY79"/>
<keyword evidence="13" id="KW-0458">Lysosome</keyword>
<evidence type="ECO:0000313" key="29">
    <source>
        <dbReference type="Proteomes" id="UP000009022"/>
    </source>
</evidence>
<dbReference type="Pfam" id="PF07690">
    <property type="entry name" value="MFS_1"/>
    <property type="match status" value="1"/>
</dbReference>
<keyword evidence="14" id="KW-0968">Cytoplasmic vesicle</keyword>
<dbReference type="PhylomeDB" id="B3RY79"/>
<dbReference type="FunCoup" id="B3RY79">
    <property type="interactions" value="610"/>
</dbReference>
<evidence type="ECO:0000256" key="15">
    <source>
        <dbReference type="ARBA" id="ARBA00050101"/>
    </source>
</evidence>
<evidence type="ECO:0000256" key="6">
    <source>
        <dbReference type="ARBA" id="ARBA00022475"/>
    </source>
</evidence>
<keyword evidence="12" id="KW-0325">Glycoprotein</keyword>
<evidence type="ECO:0000256" key="10">
    <source>
        <dbReference type="ARBA" id="ARBA00023018"/>
    </source>
</evidence>
<evidence type="ECO:0000256" key="12">
    <source>
        <dbReference type="ARBA" id="ARBA00023180"/>
    </source>
</evidence>
<evidence type="ECO:0000256" key="5">
    <source>
        <dbReference type="ARBA" id="ARBA00022448"/>
    </source>
</evidence>
<evidence type="ECO:0000256" key="14">
    <source>
        <dbReference type="ARBA" id="ARBA00023329"/>
    </source>
</evidence>
<keyword evidence="11 26" id="KW-0472">Membrane</keyword>
<dbReference type="FunFam" id="1.20.1250.20:FF:000067">
    <property type="entry name" value="sialin isoform X2"/>
    <property type="match status" value="1"/>
</dbReference>
<evidence type="ECO:0000256" key="4">
    <source>
        <dbReference type="ARBA" id="ARBA00004656"/>
    </source>
</evidence>
<feature type="transmembrane region" description="Helical" evidence="26">
    <location>
        <begin position="79"/>
        <end position="97"/>
    </location>
</feature>
<dbReference type="InterPro" id="IPR020846">
    <property type="entry name" value="MFS_dom"/>
</dbReference>
<keyword evidence="5" id="KW-0813">Transport</keyword>
<comment type="catalytic activity">
    <reaction evidence="17">
        <text>N-acetylneuraminate(in) + H(+)(in) = N-acetylneuraminate(out) + H(+)(out)</text>
        <dbReference type="Rhea" id="RHEA:28987"/>
        <dbReference type="ChEBI" id="CHEBI:15378"/>
        <dbReference type="ChEBI" id="CHEBI:35418"/>
    </reaction>
    <physiologicalReaction direction="right-to-left" evidence="17">
        <dbReference type="Rhea" id="RHEA:28989"/>
    </physiologicalReaction>
</comment>
<evidence type="ECO:0000256" key="11">
    <source>
        <dbReference type="ARBA" id="ARBA00023136"/>
    </source>
</evidence>
<dbReference type="InterPro" id="IPR036259">
    <property type="entry name" value="MFS_trans_sf"/>
</dbReference>
<dbReference type="InterPro" id="IPR050382">
    <property type="entry name" value="MFS_Na/Anion_cotransporter"/>
</dbReference>
<evidence type="ECO:0000256" key="17">
    <source>
        <dbReference type="ARBA" id="ARBA00050625"/>
    </source>
</evidence>
<evidence type="ECO:0000256" key="13">
    <source>
        <dbReference type="ARBA" id="ARBA00023228"/>
    </source>
</evidence>
<evidence type="ECO:0000256" key="25">
    <source>
        <dbReference type="ARBA" id="ARBA00081925"/>
    </source>
</evidence>
<dbReference type="KEGG" id="tad:TRIADDRAFT_36003"/>
<evidence type="ECO:0000256" key="19">
    <source>
        <dbReference type="ARBA" id="ARBA00051447"/>
    </source>
</evidence>
<keyword evidence="6" id="KW-1003">Cell membrane</keyword>
<dbReference type="InterPro" id="IPR011701">
    <property type="entry name" value="MFS"/>
</dbReference>
<evidence type="ECO:0000313" key="28">
    <source>
        <dbReference type="EMBL" id="EDV24988.1"/>
    </source>
</evidence>
<dbReference type="CTD" id="6754091"/>
<evidence type="ECO:0000256" key="18">
    <source>
        <dbReference type="ARBA" id="ARBA00051403"/>
    </source>
</evidence>
<dbReference type="InParanoid" id="B3RY79"/>
<evidence type="ECO:0000256" key="22">
    <source>
        <dbReference type="ARBA" id="ARBA00069713"/>
    </source>
</evidence>
<feature type="transmembrane region" description="Helical" evidence="26">
    <location>
        <begin position="170"/>
        <end position="189"/>
    </location>
</feature>
<reference evidence="28 29" key="1">
    <citation type="journal article" date="2008" name="Nature">
        <title>The Trichoplax genome and the nature of placozoans.</title>
        <authorList>
            <person name="Srivastava M."/>
            <person name="Begovic E."/>
            <person name="Chapman J."/>
            <person name="Putnam N.H."/>
            <person name="Hellsten U."/>
            <person name="Kawashima T."/>
            <person name="Kuo A."/>
            <person name="Mitros T."/>
            <person name="Salamov A."/>
            <person name="Carpenter M.L."/>
            <person name="Signorovitch A.Y."/>
            <person name="Moreno M.A."/>
            <person name="Kamm K."/>
            <person name="Grimwood J."/>
            <person name="Schmutz J."/>
            <person name="Shapiro H."/>
            <person name="Grigoriev I.V."/>
            <person name="Buss L.W."/>
            <person name="Schierwater B."/>
            <person name="Dellaporta S.L."/>
            <person name="Rokhsar D.S."/>
        </authorList>
    </citation>
    <scope>NUCLEOTIDE SEQUENCE [LARGE SCALE GENOMIC DNA]</scope>
    <source>
        <strain evidence="28 29">Grell-BS-1999</strain>
    </source>
</reference>
<dbReference type="GO" id="GO:0030672">
    <property type="term" value="C:synaptic vesicle membrane"/>
    <property type="evidence" value="ECO:0007669"/>
    <property type="project" value="UniProtKB-SubCell"/>
</dbReference>
<organism evidence="28 29">
    <name type="scientific">Trichoplax adhaerens</name>
    <name type="common">Trichoplax reptans</name>
    <dbReference type="NCBI Taxonomy" id="10228"/>
    <lineage>
        <taxon>Eukaryota</taxon>
        <taxon>Metazoa</taxon>
        <taxon>Placozoa</taxon>
        <taxon>Uniplacotomia</taxon>
        <taxon>Trichoplacea</taxon>
        <taxon>Trichoplacidae</taxon>
        <taxon>Trichoplax</taxon>
    </lineage>
</organism>
<evidence type="ECO:0000256" key="7">
    <source>
        <dbReference type="ARBA" id="ARBA00022692"/>
    </source>
</evidence>
<name>B3RY79_TRIAD</name>
<evidence type="ECO:0000256" key="9">
    <source>
        <dbReference type="ARBA" id="ARBA00022989"/>
    </source>
</evidence>
<keyword evidence="10" id="KW-0770">Synapse</keyword>
<dbReference type="GO" id="GO:0016020">
    <property type="term" value="C:membrane"/>
    <property type="evidence" value="ECO:0000318"/>
    <property type="project" value="GO_Central"/>
</dbReference>
<proteinExistence type="predicted"/>
<dbReference type="GO" id="GO:0015293">
    <property type="term" value="F:symporter activity"/>
    <property type="evidence" value="ECO:0007669"/>
    <property type="project" value="UniProtKB-KW"/>
</dbReference>
<dbReference type="GO" id="GO:0016323">
    <property type="term" value="C:basolateral plasma membrane"/>
    <property type="evidence" value="ECO:0007669"/>
    <property type="project" value="UniProtKB-SubCell"/>
</dbReference>
<feature type="domain" description="Major facilitator superfamily (MFS) profile" evidence="27">
    <location>
        <begin position="1"/>
        <end position="423"/>
    </location>
</feature>
<sequence>MSFLGFSLVYGMRINLSVALVDMVSNKTVHRHNTTVHMKEFDWDTTKQGVILGSFFMGYMITQIPGGWIAGYAGGTRTFGIGLLFTSIFTLFTAPAARLDFLALIAIRIMEGIAEGFSYPAMHAIWSVWAPSLEKSKLTTISMSGAYFGTVIGLPLAGELTKRLSWSSVFYFYGVIGIVWYIVWFAIIYDQPCNHPTITPKELEYLRKTTPLGGGSVSPKSPPWKSILASPPFWAILVAHFCENWGFYTFLTTLPTYFSRVIGMDIEKTGFLSALPYLCLSITCQLGGQLADYWRSRNTFTTTTVRKLFNTIACFGQAIFLIITAQMKSKAAAVACVTIAVGFSGFGKSGYLVNHLDLSPKYASLLLGMTNFCASIPGIVSPILVGYLTTEEKPEQWTMVFYISSALYILGGAVYFFFASGEKQPWADGYECTKF</sequence>
<evidence type="ECO:0000256" key="20">
    <source>
        <dbReference type="ARBA" id="ARBA00051612"/>
    </source>
</evidence>
<gene>
    <name evidence="28" type="ORF">TRIADDRAFT_36003</name>
</gene>
<dbReference type="GO" id="GO:0022857">
    <property type="term" value="F:transmembrane transporter activity"/>
    <property type="evidence" value="ECO:0000318"/>
    <property type="project" value="GO_Central"/>
</dbReference>
<dbReference type="GeneID" id="6754091"/>
<evidence type="ECO:0000256" key="26">
    <source>
        <dbReference type="SAM" id="Phobius"/>
    </source>
</evidence>
<dbReference type="OMA" id="WAPPMEK"/>
<dbReference type="OrthoDB" id="2985014at2759"/>
<dbReference type="PANTHER" id="PTHR11662:SF399">
    <property type="entry name" value="FI19708P1-RELATED"/>
    <property type="match status" value="1"/>
</dbReference>
<evidence type="ECO:0000256" key="2">
    <source>
        <dbReference type="ARBA" id="ARBA00004554"/>
    </source>
</evidence>
<dbReference type="eggNOG" id="KOG2532">
    <property type="taxonomic scope" value="Eukaryota"/>
</dbReference>
<dbReference type="CDD" id="cd17318">
    <property type="entry name" value="MFS_SLC17"/>
    <property type="match status" value="1"/>
</dbReference>
<evidence type="ECO:0000259" key="27">
    <source>
        <dbReference type="PROSITE" id="PS50850"/>
    </source>
</evidence>
<evidence type="ECO:0000256" key="3">
    <source>
        <dbReference type="ARBA" id="ARBA00004638"/>
    </source>
</evidence>
<feature type="transmembrane region" description="Helical" evidence="26">
    <location>
        <begin position="332"/>
        <end position="353"/>
    </location>
</feature>
<evidence type="ECO:0000256" key="8">
    <source>
        <dbReference type="ARBA" id="ARBA00022847"/>
    </source>
</evidence>
<dbReference type="Gene3D" id="1.20.1250.20">
    <property type="entry name" value="MFS general substrate transporter like domains"/>
    <property type="match status" value="2"/>
</dbReference>
<comment type="catalytic activity">
    <reaction evidence="18">
        <text>N-acetyl-L-aspartyl-L-glutamate(out) = N-acetyl-L-aspartyl-L-glutamate(in)</text>
        <dbReference type="Rhea" id="RHEA:72599"/>
        <dbReference type="ChEBI" id="CHEBI:76931"/>
    </reaction>
    <physiologicalReaction direction="left-to-right" evidence="18">
        <dbReference type="Rhea" id="RHEA:72600"/>
    </physiologicalReaction>
</comment>
<dbReference type="GO" id="GO:0046942">
    <property type="term" value="P:carboxylic acid transport"/>
    <property type="evidence" value="ECO:0007669"/>
    <property type="project" value="UniProtKB-ARBA"/>
</dbReference>
<comment type="catalytic activity">
    <reaction evidence="20">
        <text>D-glucuronate(out) + H(+)(out) = D-glucuronate(in) + H(+)(in)</text>
        <dbReference type="Rhea" id="RHEA:72591"/>
        <dbReference type="ChEBI" id="CHEBI:15378"/>
        <dbReference type="ChEBI" id="CHEBI:58720"/>
    </reaction>
    <physiologicalReaction direction="left-to-right" evidence="20">
        <dbReference type="Rhea" id="RHEA:72592"/>
    </physiologicalReaction>
</comment>
<comment type="catalytic activity">
    <reaction evidence="19">
        <text>L-glutamate(out) = L-glutamate(in)</text>
        <dbReference type="Rhea" id="RHEA:66336"/>
        <dbReference type="ChEBI" id="CHEBI:29985"/>
    </reaction>
    <physiologicalReaction direction="left-to-right" evidence="19">
        <dbReference type="Rhea" id="RHEA:66337"/>
    </physiologicalReaction>
</comment>
<feature type="transmembrane region" description="Helical" evidence="26">
    <location>
        <begin position="308"/>
        <end position="325"/>
    </location>
</feature>
<feature type="transmembrane region" description="Helical" evidence="26">
    <location>
        <begin position="365"/>
        <end position="388"/>
    </location>
</feature>
<keyword evidence="7 26" id="KW-0812">Transmembrane</keyword>
<accession>B3RY79</accession>
<feature type="transmembrane region" description="Helical" evidence="26">
    <location>
        <begin position="141"/>
        <end position="158"/>
    </location>
</feature>
<comment type="catalytic activity">
    <reaction evidence="16">
        <text>L-aspartate(out) = L-aspartate(in)</text>
        <dbReference type="Rhea" id="RHEA:66332"/>
        <dbReference type="ChEBI" id="CHEBI:29991"/>
    </reaction>
    <physiologicalReaction direction="left-to-right" evidence="16">
        <dbReference type="Rhea" id="RHEA:66333"/>
    </physiologicalReaction>
</comment>
<feature type="transmembrane region" description="Helical" evidence="26">
    <location>
        <begin position="400"/>
        <end position="418"/>
    </location>
</feature>
<evidence type="ECO:0000256" key="24">
    <source>
        <dbReference type="ARBA" id="ARBA00081195"/>
    </source>
</evidence>
<feature type="transmembrane region" description="Helical" evidence="26">
    <location>
        <begin position="49"/>
        <end position="73"/>
    </location>
</feature>
<dbReference type="RefSeq" id="XP_002112878.1">
    <property type="nucleotide sequence ID" value="XM_002112842.1"/>
</dbReference>
<evidence type="ECO:0000256" key="23">
    <source>
        <dbReference type="ARBA" id="ARBA00080244"/>
    </source>
</evidence>
<evidence type="ECO:0000256" key="21">
    <source>
        <dbReference type="ARBA" id="ARBA00056891"/>
    </source>
</evidence>
<dbReference type="HOGENOM" id="CLU_001265_5_0_1"/>
<keyword evidence="29" id="KW-1185">Reference proteome</keyword>